<dbReference type="InterPro" id="IPR009100">
    <property type="entry name" value="AcylCoA_DH/oxidase_NM_dom_sf"/>
</dbReference>
<sequence>MRINSAEALTTNSKRDNILDITASYLTESVAPLASQIDTNPELLKEALTGMGNLSLLALKVPQSWGGAEVSETTYWKFQQLVARYSGALAFLQTQHQSAAGFLINSENQYLKEKYLPYMANGKILVGVGFSQLRRAGEPLVKAIPISGGYQLTGKVPWITGYGFFQDFIIGATLPDGKEIYGIIPFTKTLQNTQNNIPTLVVGASAPSPQITFSEPMELAGMASTNTVTAILTDLFLPEAQVITTRKAGAIHENDKKNILNHGFFALGCARAGLDILEATAETKKLSFIKNAFDSLNDELNRCESAMLDALSPGDKLWEQRLKLRAWAINLAVRCANGAVTVSSGAANYKYHAAQRVYREALMFTVAGQTTDVMEATLKLLCNSY</sequence>
<organism evidence="2 3">
    <name type="scientific">Limnofasciculus baicalensis BBK-W-15</name>
    <dbReference type="NCBI Taxonomy" id="2699891"/>
    <lineage>
        <taxon>Bacteria</taxon>
        <taxon>Bacillati</taxon>
        <taxon>Cyanobacteriota</taxon>
        <taxon>Cyanophyceae</taxon>
        <taxon>Coleofasciculales</taxon>
        <taxon>Coleofasciculaceae</taxon>
        <taxon>Limnofasciculus</taxon>
        <taxon>Limnofasciculus baicalensis</taxon>
    </lineage>
</organism>
<proteinExistence type="predicted"/>
<dbReference type="GO" id="GO:0050660">
    <property type="term" value="F:flavin adenine dinucleotide binding"/>
    <property type="evidence" value="ECO:0007669"/>
    <property type="project" value="InterPro"/>
</dbReference>
<accession>A0AAE3GPT1</accession>
<dbReference type="RefSeq" id="WP_254011311.1">
    <property type="nucleotide sequence ID" value="NZ_JAMZMM010000059.1"/>
</dbReference>
<dbReference type="PANTHER" id="PTHR43884:SF12">
    <property type="entry name" value="ISOVALERYL-COA DEHYDROGENASE, MITOCHONDRIAL-RELATED"/>
    <property type="match status" value="1"/>
</dbReference>
<evidence type="ECO:0000313" key="3">
    <source>
        <dbReference type="Proteomes" id="UP001204953"/>
    </source>
</evidence>
<protein>
    <submittedName>
        <fullName evidence="2">Acyl-CoA/acyl-ACP dehydrogenase</fullName>
    </submittedName>
</protein>
<dbReference type="InterPro" id="IPR037069">
    <property type="entry name" value="AcylCoA_DH/ox_N_sf"/>
</dbReference>
<dbReference type="PIRSF" id="PIRSF016578">
    <property type="entry name" value="HsaA"/>
    <property type="match status" value="1"/>
</dbReference>
<dbReference type="Gene3D" id="1.10.540.10">
    <property type="entry name" value="Acyl-CoA dehydrogenase/oxidase, N-terminal domain"/>
    <property type="match status" value="1"/>
</dbReference>
<evidence type="ECO:0000313" key="2">
    <source>
        <dbReference type="EMBL" id="MCP2728515.1"/>
    </source>
</evidence>
<feature type="domain" description="Acyl-CoA dehydrogenase/oxidase N-terminal" evidence="1">
    <location>
        <begin position="17"/>
        <end position="123"/>
    </location>
</feature>
<dbReference type="Pfam" id="PF02771">
    <property type="entry name" value="Acyl-CoA_dh_N"/>
    <property type="match status" value="1"/>
</dbReference>
<dbReference type="AlphaFoldDB" id="A0AAE3GPT1"/>
<dbReference type="Gene3D" id="2.40.110.10">
    <property type="entry name" value="Butyryl-CoA Dehydrogenase, subunit A, domain 2"/>
    <property type="match status" value="1"/>
</dbReference>
<evidence type="ECO:0000259" key="1">
    <source>
        <dbReference type="Pfam" id="PF02771"/>
    </source>
</evidence>
<comment type="caution">
    <text evidence="2">The sequence shown here is derived from an EMBL/GenBank/DDBJ whole genome shotgun (WGS) entry which is preliminary data.</text>
</comment>
<keyword evidence="3" id="KW-1185">Reference proteome</keyword>
<dbReference type="Proteomes" id="UP001204953">
    <property type="component" value="Unassembled WGS sequence"/>
</dbReference>
<name>A0AAE3GPT1_9CYAN</name>
<dbReference type="InterPro" id="IPR013786">
    <property type="entry name" value="AcylCoA_DH/ox_N"/>
</dbReference>
<dbReference type="GO" id="GO:0003995">
    <property type="term" value="F:acyl-CoA dehydrogenase activity"/>
    <property type="evidence" value="ECO:0007669"/>
    <property type="project" value="TreeGrafter"/>
</dbReference>
<dbReference type="PANTHER" id="PTHR43884">
    <property type="entry name" value="ACYL-COA DEHYDROGENASE"/>
    <property type="match status" value="1"/>
</dbReference>
<reference evidence="2" key="1">
    <citation type="submission" date="2022-06" db="EMBL/GenBank/DDBJ databases">
        <title>New cyanobacteria of genus Symplocastrum in benthos of Lake Baikal.</title>
        <authorList>
            <person name="Sorokovikova E."/>
            <person name="Tikhonova I."/>
            <person name="Krasnopeev A."/>
            <person name="Evseev P."/>
            <person name="Gladkikh A."/>
            <person name="Belykh O."/>
        </authorList>
    </citation>
    <scope>NUCLEOTIDE SEQUENCE</scope>
    <source>
        <strain evidence="2">BBK-W-15</strain>
    </source>
</reference>
<dbReference type="SUPFAM" id="SSF56645">
    <property type="entry name" value="Acyl-CoA dehydrogenase NM domain-like"/>
    <property type="match status" value="1"/>
</dbReference>
<gene>
    <name evidence="2" type="ORF">NJ959_08500</name>
</gene>
<dbReference type="InterPro" id="IPR046373">
    <property type="entry name" value="Acyl-CoA_Oxase/DH_mid-dom_sf"/>
</dbReference>
<dbReference type="EMBL" id="JAMZMM010000059">
    <property type="protein sequence ID" value="MCP2728515.1"/>
    <property type="molecule type" value="Genomic_DNA"/>
</dbReference>